<evidence type="ECO:0000313" key="10">
    <source>
        <dbReference type="Proteomes" id="UP000553776"/>
    </source>
</evidence>
<dbReference type="EMBL" id="JACJVR010000096">
    <property type="protein sequence ID" value="MBB6694491.1"/>
    <property type="molecule type" value="Genomic_DNA"/>
</dbReference>
<evidence type="ECO:0000313" key="9">
    <source>
        <dbReference type="EMBL" id="MBB6694491.1"/>
    </source>
</evidence>
<evidence type="ECO:0000256" key="1">
    <source>
        <dbReference type="ARBA" id="ARBA00022448"/>
    </source>
</evidence>
<accession>A0A841U917</accession>
<comment type="caution">
    <text evidence="9">The sequence shown here is derived from an EMBL/GenBank/DDBJ whole genome shotgun (WGS) entry which is preliminary data.</text>
</comment>
<keyword evidence="10" id="KW-1185">Reference proteome</keyword>
<dbReference type="Gene3D" id="1.10.760.10">
    <property type="entry name" value="Cytochrome c-like domain"/>
    <property type="match status" value="1"/>
</dbReference>
<evidence type="ECO:0000256" key="5">
    <source>
        <dbReference type="ARBA" id="ARBA00023004"/>
    </source>
</evidence>
<feature type="binding site" description="axial binding residue" evidence="7">
    <location>
        <position position="64"/>
    </location>
    <ligand>
        <name>heme c</name>
        <dbReference type="ChEBI" id="CHEBI:61717"/>
    </ligand>
    <ligandPart>
        <name>Fe</name>
        <dbReference type="ChEBI" id="CHEBI:18248"/>
    </ligandPart>
</feature>
<dbReference type="GO" id="GO:0009055">
    <property type="term" value="F:electron transfer activity"/>
    <property type="evidence" value="ECO:0007669"/>
    <property type="project" value="InterPro"/>
</dbReference>
<dbReference type="InterPro" id="IPR036909">
    <property type="entry name" value="Cyt_c-like_dom_sf"/>
</dbReference>
<evidence type="ECO:0000256" key="2">
    <source>
        <dbReference type="ARBA" id="ARBA00022617"/>
    </source>
</evidence>
<dbReference type="Pfam" id="PF13442">
    <property type="entry name" value="Cytochrome_CBB3"/>
    <property type="match status" value="1"/>
</dbReference>
<dbReference type="PIRSF" id="PIRSF000025">
    <property type="entry name" value="Cytc_Bsub_c550"/>
    <property type="match status" value="1"/>
</dbReference>
<protein>
    <submittedName>
        <fullName evidence="9">Cytochrome c</fullName>
    </submittedName>
</protein>
<dbReference type="PANTHER" id="PTHR37823">
    <property type="entry name" value="CYTOCHROME C-553-LIKE"/>
    <property type="match status" value="1"/>
</dbReference>
<keyword evidence="2 6" id="KW-0349">Heme</keyword>
<proteinExistence type="predicted"/>
<dbReference type="AlphaFoldDB" id="A0A841U917"/>
<dbReference type="InterPro" id="IPR009056">
    <property type="entry name" value="Cyt_c-like_dom"/>
</dbReference>
<evidence type="ECO:0000256" key="7">
    <source>
        <dbReference type="PIRSR" id="PIRSR000025-2"/>
    </source>
</evidence>
<evidence type="ECO:0000256" key="4">
    <source>
        <dbReference type="ARBA" id="ARBA00022982"/>
    </source>
</evidence>
<dbReference type="SUPFAM" id="SSF46626">
    <property type="entry name" value="Cytochrome c"/>
    <property type="match status" value="1"/>
</dbReference>
<comment type="PTM">
    <text evidence="6">Binds 1 heme c group covalently per subunit.</text>
</comment>
<feature type="binding site" description="covalent" evidence="6">
    <location>
        <position position="60"/>
    </location>
    <ligand>
        <name>heme c</name>
        <dbReference type="ChEBI" id="CHEBI:61717"/>
    </ligand>
</feature>
<dbReference type="PROSITE" id="PS51007">
    <property type="entry name" value="CYTC"/>
    <property type="match status" value="1"/>
</dbReference>
<dbReference type="InterPro" id="IPR012218">
    <property type="entry name" value="Cyt_c_BACSU-c550-type"/>
</dbReference>
<keyword evidence="3 7" id="KW-0479">Metal-binding</keyword>
<organism evidence="9 10">
    <name type="scientific">Cohnella xylanilytica</name>
    <dbReference type="NCBI Taxonomy" id="557555"/>
    <lineage>
        <taxon>Bacteria</taxon>
        <taxon>Bacillati</taxon>
        <taxon>Bacillota</taxon>
        <taxon>Bacilli</taxon>
        <taxon>Bacillales</taxon>
        <taxon>Paenibacillaceae</taxon>
        <taxon>Cohnella</taxon>
    </lineage>
</organism>
<feature type="binding site" description="covalent" evidence="6">
    <location>
        <position position="63"/>
    </location>
    <ligand>
        <name>heme c</name>
        <dbReference type="ChEBI" id="CHEBI:61717"/>
    </ligand>
</feature>
<keyword evidence="1" id="KW-0813">Transport</keyword>
<feature type="domain" description="Cytochrome c" evidence="8">
    <location>
        <begin position="47"/>
        <end position="122"/>
    </location>
</feature>
<keyword evidence="4" id="KW-0249">Electron transport</keyword>
<evidence type="ECO:0000259" key="8">
    <source>
        <dbReference type="PROSITE" id="PS51007"/>
    </source>
</evidence>
<evidence type="ECO:0000256" key="6">
    <source>
        <dbReference type="PIRSR" id="PIRSR000025-1"/>
    </source>
</evidence>
<dbReference type="InterPro" id="IPR051811">
    <property type="entry name" value="Cytochrome_c550/c551-like"/>
</dbReference>
<dbReference type="PANTHER" id="PTHR37823:SF4">
    <property type="entry name" value="MENAQUINOL-CYTOCHROME C REDUCTASE CYTOCHROME B_C SUBUNIT"/>
    <property type="match status" value="1"/>
</dbReference>
<dbReference type="GO" id="GO:0020037">
    <property type="term" value="F:heme binding"/>
    <property type="evidence" value="ECO:0007669"/>
    <property type="project" value="InterPro"/>
</dbReference>
<sequence length="122" mass="13206">MYKWIMSGIVTVACLFAVGLLIYALPEKEPSESAEPSSSFVVPDAPVQAEAAERIYKSSCLSCHGDQLEGRLGPKLSQVGATLTKEQIYKQIAKGGGGMPKFEGKLSEEELVTITNWLAEKK</sequence>
<feature type="binding site" description="axial binding residue" evidence="7">
    <location>
        <position position="99"/>
    </location>
    <ligand>
        <name>heme c</name>
        <dbReference type="ChEBI" id="CHEBI:61717"/>
    </ligand>
    <ligandPart>
        <name>Fe</name>
        <dbReference type="ChEBI" id="CHEBI:18248"/>
    </ligandPart>
</feature>
<reference evidence="9 10" key="1">
    <citation type="submission" date="2020-08" db="EMBL/GenBank/DDBJ databases">
        <title>Cohnella phylogeny.</title>
        <authorList>
            <person name="Dunlap C."/>
        </authorList>
    </citation>
    <scope>NUCLEOTIDE SEQUENCE [LARGE SCALE GENOMIC DNA]</scope>
    <source>
        <strain evidence="9 10">DSM 25239</strain>
    </source>
</reference>
<dbReference type="Proteomes" id="UP000553776">
    <property type="component" value="Unassembled WGS sequence"/>
</dbReference>
<dbReference type="GO" id="GO:0016020">
    <property type="term" value="C:membrane"/>
    <property type="evidence" value="ECO:0007669"/>
    <property type="project" value="InterPro"/>
</dbReference>
<keyword evidence="5 7" id="KW-0408">Iron</keyword>
<gene>
    <name evidence="9" type="ORF">H7B90_24150</name>
</gene>
<dbReference type="RefSeq" id="WP_185138456.1">
    <property type="nucleotide sequence ID" value="NZ_JACJVR010000096.1"/>
</dbReference>
<dbReference type="GO" id="GO:0005506">
    <property type="term" value="F:iron ion binding"/>
    <property type="evidence" value="ECO:0007669"/>
    <property type="project" value="InterPro"/>
</dbReference>
<name>A0A841U917_9BACL</name>
<evidence type="ECO:0000256" key="3">
    <source>
        <dbReference type="ARBA" id="ARBA00022723"/>
    </source>
</evidence>